<organism evidence="1 2">
    <name type="scientific">Hortaea werneckii</name>
    <name type="common">Black yeast</name>
    <name type="synonym">Cladosporium werneckii</name>
    <dbReference type="NCBI Taxonomy" id="91943"/>
    <lineage>
        <taxon>Eukaryota</taxon>
        <taxon>Fungi</taxon>
        <taxon>Dikarya</taxon>
        <taxon>Ascomycota</taxon>
        <taxon>Pezizomycotina</taxon>
        <taxon>Dothideomycetes</taxon>
        <taxon>Dothideomycetidae</taxon>
        <taxon>Mycosphaerellales</taxon>
        <taxon>Teratosphaeriaceae</taxon>
        <taxon>Hortaea</taxon>
    </lineage>
</organism>
<dbReference type="Proteomes" id="UP000281468">
    <property type="component" value="Unassembled WGS sequence"/>
</dbReference>
<gene>
    <name evidence="1" type="ORF">D0862_09118</name>
</gene>
<evidence type="ECO:0000313" key="1">
    <source>
        <dbReference type="EMBL" id="RMY93841.1"/>
    </source>
</evidence>
<accession>A0A3M7FZQ6</accession>
<dbReference type="VEuPathDB" id="FungiDB:BTJ68_09572"/>
<dbReference type="EMBL" id="QWIQ01000325">
    <property type="protein sequence ID" value="RMY93841.1"/>
    <property type="molecule type" value="Genomic_DNA"/>
</dbReference>
<proteinExistence type="predicted"/>
<name>A0A3M7FZQ6_HORWE</name>
<reference evidence="1 2" key="1">
    <citation type="journal article" date="2018" name="BMC Genomics">
        <title>Genomic evidence for intraspecific hybridization in a clonal and extremely halotolerant yeast.</title>
        <authorList>
            <person name="Gostincar C."/>
            <person name="Stajich J.E."/>
            <person name="Zupancic J."/>
            <person name="Zalar P."/>
            <person name="Gunde-Cimerman N."/>
        </authorList>
    </citation>
    <scope>NUCLEOTIDE SEQUENCE [LARGE SCALE GENOMIC DNA]</scope>
    <source>
        <strain evidence="1 2">EXF-171</strain>
    </source>
</reference>
<dbReference type="AlphaFoldDB" id="A0A3M7FZQ6"/>
<protein>
    <submittedName>
        <fullName evidence="1">Uncharacterized protein</fullName>
    </submittedName>
</protein>
<sequence>MFGRVYAEAYYYSKSGLAAYNLPFEVNKQAECLFRQRCSLRSSGAIRYDTRRLNSYTYLGINANPIDYINFRITSICLVLNIKDL</sequence>
<comment type="caution">
    <text evidence="1">The sequence shown here is derived from an EMBL/GenBank/DDBJ whole genome shotgun (WGS) entry which is preliminary data.</text>
</comment>
<evidence type="ECO:0000313" key="2">
    <source>
        <dbReference type="Proteomes" id="UP000281468"/>
    </source>
</evidence>